<protein>
    <submittedName>
        <fullName evidence="1">13782_t:CDS:1</fullName>
    </submittedName>
</protein>
<name>A0A9N9C4E2_9GLOM</name>
<keyword evidence="2" id="KW-1185">Reference proteome</keyword>
<evidence type="ECO:0000313" key="2">
    <source>
        <dbReference type="Proteomes" id="UP000789396"/>
    </source>
</evidence>
<dbReference type="Proteomes" id="UP000789396">
    <property type="component" value="Unassembled WGS sequence"/>
</dbReference>
<dbReference type="AlphaFoldDB" id="A0A9N9C4E2"/>
<feature type="non-terminal residue" evidence="1">
    <location>
        <position position="1"/>
    </location>
</feature>
<gene>
    <name evidence="1" type="ORF">RFULGI_LOCUS6203</name>
</gene>
<accession>A0A9N9C4E2</accession>
<sequence length="132" mass="15434">MSLQSYLLFLNIFEKTHEELVSLNSAYNQLLIAYKSQKNLEIDNNNSELNSNLLLFNNSKLEDNSLLINSNDNPIFNFNSVLSKIQIDTYHQIYMKQPFENDKNEELNSIKSIKKQLSSQKEEAYLHRLSTN</sequence>
<dbReference type="EMBL" id="CAJVPZ010007769">
    <property type="protein sequence ID" value="CAG8590310.1"/>
    <property type="molecule type" value="Genomic_DNA"/>
</dbReference>
<reference evidence="1" key="1">
    <citation type="submission" date="2021-06" db="EMBL/GenBank/DDBJ databases">
        <authorList>
            <person name="Kallberg Y."/>
            <person name="Tangrot J."/>
            <person name="Rosling A."/>
        </authorList>
    </citation>
    <scope>NUCLEOTIDE SEQUENCE</scope>
    <source>
        <strain evidence="1">IN212</strain>
    </source>
</reference>
<organism evidence="1 2">
    <name type="scientific">Racocetra fulgida</name>
    <dbReference type="NCBI Taxonomy" id="60492"/>
    <lineage>
        <taxon>Eukaryota</taxon>
        <taxon>Fungi</taxon>
        <taxon>Fungi incertae sedis</taxon>
        <taxon>Mucoromycota</taxon>
        <taxon>Glomeromycotina</taxon>
        <taxon>Glomeromycetes</taxon>
        <taxon>Diversisporales</taxon>
        <taxon>Gigasporaceae</taxon>
        <taxon>Racocetra</taxon>
    </lineage>
</organism>
<proteinExistence type="predicted"/>
<dbReference type="OrthoDB" id="2486371at2759"/>
<evidence type="ECO:0000313" key="1">
    <source>
        <dbReference type="EMBL" id="CAG8590310.1"/>
    </source>
</evidence>
<comment type="caution">
    <text evidence="1">The sequence shown here is derived from an EMBL/GenBank/DDBJ whole genome shotgun (WGS) entry which is preliminary data.</text>
</comment>
<feature type="non-terminal residue" evidence="1">
    <location>
        <position position="132"/>
    </location>
</feature>